<dbReference type="EC" id="2.7.1.-" evidence="2"/>
<evidence type="ECO:0000259" key="1">
    <source>
        <dbReference type="Pfam" id="PF01636"/>
    </source>
</evidence>
<accession>A0AA90KB09</accession>
<keyword evidence="2" id="KW-0808">Transferase</keyword>
<dbReference type="EMBL" id="JABXJJ020000035">
    <property type="protein sequence ID" value="MDI5972702.1"/>
    <property type="molecule type" value="Genomic_DNA"/>
</dbReference>
<dbReference type="Gene3D" id="3.90.1200.10">
    <property type="match status" value="1"/>
</dbReference>
<evidence type="ECO:0000313" key="2">
    <source>
        <dbReference type="EMBL" id="MDI5972702.1"/>
    </source>
</evidence>
<dbReference type="RefSeq" id="WP_271312284.1">
    <property type="nucleotide sequence ID" value="NZ_JABXJJ020000035.1"/>
</dbReference>
<proteinExistence type="predicted"/>
<dbReference type="InterPro" id="IPR051678">
    <property type="entry name" value="AGP_Transferase"/>
</dbReference>
<dbReference type="SUPFAM" id="SSF56112">
    <property type="entry name" value="Protein kinase-like (PK-like)"/>
    <property type="match status" value="1"/>
</dbReference>
<gene>
    <name evidence="2" type="ORF">POF50_025735</name>
</gene>
<protein>
    <submittedName>
        <fullName evidence="2">Aminoglycoside phosphotransferase family protein</fullName>
        <ecNumber evidence="2">2.7.1.-</ecNumber>
    </submittedName>
</protein>
<dbReference type="PANTHER" id="PTHR21310">
    <property type="entry name" value="AMINOGLYCOSIDE PHOSPHOTRANSFERASE-RELATED-RELATED"/>
    <property type="match status" value="1"/>
</dbReference>
<dbReference type="Pfam" id="PF01636">
    <property type="entry name" value="APH"/>
    <property type="match status" value="1"/>
</dbReference>
<dbReference type="AlphaFoldDB" id="A0AA90KB09"/>
<name>A0AA90KB09_9ACTN</name>
<dbReference type="PANTHER" id="PTHR21310:SF15">
    <property type="entry name" value="AMINOGLYCOSIDE PHOSPHOTRANSFERASE DOMAIN-CONTAINING PROTEIN"/>
    <property type="match status" value="1"/>
</dbReference>
<sequence>MESITKNRQSPDVLRAMIERAYGAGQVPAGDGWASELGHGWFNVAYRIRLRDGAEVVLKIAPPPGVEVMTYEHGAMSIELTTLDLLRTRTAVPVPAVDFADRSRELCDADYFFMPYIDADNLGVVAESLPAAERDALAEQLGAVNREINSVRGEHFGPLAGPGHATWRQAFTTMIENVLLDGERRGVDIGWEYDTVRTVVAAHADSLDEVTEPRLVEWDLWASNVMVRDGRIVCVIDHERAFYGDPLIEAGFTGTQLPAFGDPAPFMRGYGHGELTRTEQTRRRLYCLHLLLIMVIETVYRGHTDTDQYDRARPRLDDSMALLGRVRR</sequence>
<dbReference type="GO" id="GO:0016740">
    <property type="term" value="F:transferase activity"/>
    <property type="evidence" value="ECO:0007669"/>
    <property type="project" value="UniProtKB-KW"/>
</dbReference>
<comment type="caution">
    <text evidence="2">The sequence shown here is derived from an EMBL/GenBank/DDBJ whole genome shotgun (WGS) entry which is preliminary data.</text>
</comment>
<feature type="domain" description="Aminoglycoside phosphotransferase" evidence="1">
    <location>
        <begin position="35"/>
        <end position="278"/>
    </location>
</feature>
<reference evidence="2" key="1">
    <citation type="submission" date="2023-05" db="EMBL/GenBank/DDBJ databases">
        <title>Streptantibioticus silvisoli sp. nov., acidotolerant actinomycetes 1 from pine litter.</title>
        <authorList>
            <person name="Swiecimska M."/>
            <person name="Golinska P."/>
            <person name="Sangal V."/>
            <person name="Wachnowicz B."/>
            <person name="Goodfellow M."/>
        </authorList>
    </citation>
    <scope>NUCLEOTIDE SEQUENCE</scope>
    <source>
        <strain evidence="2">SL13</strain>
    </source>
</reference>
<dbReference type="InterPro" id="IPR002575">
    <property type="entry name" value="Aminoglycoside_PTrfase"/>
</dbReference>
<dbReference type="Gene3D" id="3.30.200.20">
    <property type="entry name" value="Phosphorylase Kinase, domain 1"/>
    <property type="match status" value="1"/>
</dbReference>
<dbReference type="InterPro" id="IPR011009">
    <property type="entry name" value="Kinase-like_dom_sf"/>
</dbReference>
<organism evidence="2">
    <name type="scientific">Streptantibioticus silvisoli</name>
    <dbReference type="NCBI Taxonomy" id="2705255"/>
    <lineage>
        <taxon>Bacteria</taxon>
        <taxon>Bacillati</taxon>
        <taxon>Actinomycetota</taxon>
        <taxon>Actinomycetes</taxon>
        <taxon>Kitasatosporales</taxon>
        <taxon>Streptomycetaceae</taxon>
        <taxon>Streptantibioticus</taxon>
    </lineage>
</organism>